<accession>A0AAJ0FP03</accession>
<dbReference type="Pfam" id="PF11807">
    <property type="entry name" value="UstYa"/>
    <property type="match status" value="1"/>
</dbReference>
<proteinExistence type="inferred from homology"/>
<dbReference type="GO" id="GO:0016020">
    <property type="term" value="C:membrane"/>
    <property type="evidence" value="ECO:0007669"/>
    <property type="project" value="UniProtKB-SubCell"/>
</dbReference>
<comment type="pathway">
    <text evidence="2">Mycotoxin biosynthesis.</text>
</comment>
<evidence type="ECO:0000256" key="6">
    <source>
        <dbReference type="ARBA" id="ARBA00023136"/>
    </source>
</evidence>
<evidence type="ECO:0000256" key="9">
    <source>
        <dbReference type="SAM" id="MobiDB-lite"/>
    </source>
</evidence>
<dbReference type="InterPro" id="IPR021765">
    <property type="entry name" value="UstYa-like"/>
</dbReference>
<sequence length="294" mass="34204">MPSQKYEPLRGSAPGPAPGPEAAEFERPCADYETTSLRCRKQVRAIRALVVLNIFLATLLCIVVFMWWPQITSKSNRPYSPAWEAVRYVNKRFKREELFHMEDETSAELDAAWKNLTGPSAGHVRLPLDEAKRNVPTLELYYDPGYYLYGVSVFHQMHCLDVLRKSYYGKHYFPEKTEAEVRMHKNHCLDYLRQSIMCSGDVTIDHWFNYTFTNPSFDPADGSASGEALGLDWTQHYSAEYMALSPLERTTRAGLLWDTEHQCRDYDALWRWVEGRQLVNEAYVEEFNRTEDVF</sequence>
<name>A0AAJ0FP03_9PEZI</name>
<evidence type="ECO:0000256" key="2">
    <source>
        <dbReference type="ARBA" id="ARBA00004685"/>
    </source>
</evidence>
<keyword evidence="12" id="KW-1185">Reference proteome</keyword>
<dbReference type="EMBL" id="MU839007">
    <property type="protein sequence ID" value="KAK1767685.1"/>
    <property type="molecule type" value="Genomic_DNA"/>
</dbReference>
<protein>
    <recommendedName>
        <fullName evidence="13">Tat pathway signal sequence</fullName>
    </recommendedName>
</protein>
<keyword evidence="4 10" id="KW-1133">Transmembrane helix</keyword>
<evidence type="ECO:0000256" key="4">
    <source>
        <dbReference type="ARBA" id="ARBA00022989"/>
    </source>
</evidence>
<dbReference type="RefSeq" id="XP_060283898.1">
    <property type="nucleotide sequence ID" value="XM_060427552.1"/>
</dbReference>
<reference evidence="11" key="1">
    <citation type="submission" date="2023-06" db="EMBL/GenBank/DDBJ databases">
        <title>Genome-scale phylogeny and comparative genomics of the fungal order Sordariales.</title>
        <authorList>
            <consortium name="Lawrence Berkeley National Laboratory"/>
            <person name="Hensen N."/>
            <person name="Bonometti L."/>
            <person name="Westerberg I."/>
            <person name="Brannstrom I.O."/>
            <person name="Guillou S."/>
            <person name="Cros-Aarteil S."/>
            <person name="Calhoun S."/>
            <person name="Haridas S."/>
            <person name="Kuo A."/>
            <person name="Mondo S."/>
            <person name="Pangilinan J."/>
            <person name="Riley R."/>
            <person name="Labutti K."/>
            <person name="Andreopoulos B."/>
            <person name="Lipzen A."/>
            <person name="Chen C."/>
            <person name="Yanf M."/>
            <person name="Daum C."/>
            <person name="Ng V."/>
            <person name="Clum A."/>
            <person name="Steindorff A."/>
            <person name="Ohm R."/>
            <person name="Martin F."/>
            <person name="Silar P."/>
            <person name="Natvig D."/>
            <person name="Lalanne C."/>
            <person name="Gautier V."/>
            <person name="Ament-Velasquez S.L."/>
            <person name="Kruys A."/>
            <person name="Hutchinson M.I."/>
            <person name="Powell A.J."/>
            <person name="Barry K."/>
            <person name="Miller A.N."/>
            <person name="Grigoriev I.V."/>
            <person name="Debuchy R."/>
            <person name="Gladieux P."/>
            <person name="Thoren M.H."/>
            <person name="Johannesson H."/>
        </authorList>
    </citation>
    <scope>NUCLEOTIDE SEQUENCE</scope>
    <source>
        <strain evidence="11">8032-3</strain>
    </source>
</reference>
<dbReference type="Proteomes" id="UP001244011">
    <property type="component" value="Unassembled WGS sequence"/>
</dbReference>
<keyword evidence="5" id="KW-0843">Virulence</keyword>
<comment type="subcellular location">
    <subcellularLocation>
        <location evidence="1">Membrane</location>
        <topology evidence="1">Single-pass membrane protein</topology>
    </subcellularLocation>
</comment>
<dbReference type="PANTHER" id="PTHR33365">
    <property type="entry name" value="YALI0B05434P"/>
    <property type="match status" value="1"/>
</dbReference>
<evidence type="ECO:0000256" key="7">
    <source>
        <dbReference type="ARBA" id="ARBA00023180"/>
    </source>
</evidence>
<gene>
    <name evidence="11" type="ORF">QBC33DRAFT_53466</name>
</gene>
<feature type="region of interest" description="Disordered" evidence="9">
    <location>
        <begin position="1"/>
        <end position="24"/>
    </location>
</feature>
<evidence type="ECO:0000256" key="3">
    <source>
        <dbReference type="ARBA" id="ARBA00022692"/>
    </source>
</evidence>
<dbReference type="GeneID" id="85310739"/>
<dbReference type="PANTHER" id="PTHR33365:SF4">
    <property type="entry name" value="CYCLOCHLOROTINE BIOSYNTHESIS PROTEIN O"/>
    <property type="match status" value="1"/>
</dbReference>
<keyword evidence="7" id="KW-0325">Glycoprotein</keyword>
<evidence type="ECO:0000256" key="8">
    <source>
        <dbReference type="ARBA" id="ARBA00035112"/>
    </source>
</evidence>
<dbReference type="AlphaFoldDB" id="A0AAJ0FP03"/>
<keyword evidence="6 10" id="KW-0472">Membrane</keyword>
<comment type="similarity">
    <text evidence="8">Belongs to the ustYa family.</text>
</comment>
<dbReference type="GO" id="GO:0043386">
    <property type="term" value="P:mycotoxin biosynthetic process"/>
    <property type="evidence" value="ECO:0007669"/>
    <property type="project" value="InterPro"/>
</dbReference>
<evidence type="ECO:0000313" key="11">
    <source>
        <dbReference type="EMBL" id="KAK1767685.1"/>
    </source>
</evidence>
<evidence type="ECO:0000313" key="12">
    <source>
        <dbReference type="Proteomes" id="UP001244011"/>
    </source>
</evidence>
<evidence type="ECO:0000256" key="1">
    <source>
        <dbReference type="ARBA" id="ARBA00004167"/>
    </source>
</evidence>
<feature type="transmembrane region" description="Helical" evidence="10">
    <location>
        <begin position="48"/>
        <end position="68"/>
    </location>
</feature>
<evidence type="ECO:0008006" key="13">
    <source>
        <dbReference type="Google" id="ProtNLM"/>
    </source>
</evidence>
<evidence type="ECO:0000256" key="5">
    <source>
        <dbReference type="ARBA" id="ARBA00023026"/>
    </source>
</evidence>
<comment type="caution">
    <text evidence="11">The sequence shown here is derived from an EMBL/GenBank/DDBJ whole genome shotgun (WGS) entry which is preliminary data.</text>
</comment>
<organism evidence="11 12">
    <name type="scientific">Phialemonium atrogriseum</name>
    <dbReference type="NCBI Taxonomy" id="1093897"/>
    <lineage>
        <taxon>Eukaryota</taxon>
        <taxon>Fungi</taxon>
        <taxon>Dikarya</taxon>
        <taxon>Ascomycota</taxon>
        <taxon>Pezizomycotina</taxon>
        <taxon>Sordariomycetes</taxon>
        <taxon>Sordariomycetidae</taxon>
        <taxon>Cephalothecales</taxon>
        <taxon>Cephalothecaceae</taxon>
        <taxon>Phialemonium</taxon>
    </lineage>
</organism>
<evidence type="ECO:0000256" key="10">
    <source>
        <dbReference type="SAM" id="Phobius"/>
    </source>
</evidence>
<keyword evidence="3 10" id="KW-0812">Transmembrane</keyword>